<evidence type="ECO:0000259" key="4">
    <source>
        <dbReference type="Pfam" id="PF00535"/>
    </source>
</evidence>
<protein>
    <submittedName>
        <fullName evidence="5">Glycosyltransferase</fullName>
        <ecNumber evidence="5">2.4.-.-</ecNumber>
    </submittedName>
</protein>
<comment type="similarity">
    <text evidence="1">Belongs to the glycosyltransferase 2 family.</text>
</comment>
<keyword evidence="6" id="KW-1185">Reference proteome</keyword>
<comment type="caution">
    <text evidence="5">The sequence shown here is derived from an EMBL/GenBank/DDBJ whole genome shotgun (WGS) entry which is preliminary data.</text>
</comment>
<dbReference type="RefSeq" id="WP_219503695.1">
    <property type="nucleotide sequence ID" value="NZ_JAHXDN010000003.1"/>
</dbReference>
<dbReference type="EMBL" id="JAHXDN010000003">
    <property type="protein sequence ID" value="MBW4708910.1"/>
    <property type="molecule type" value="Genomic_DNA"/>
</dbReference>
<dbReference type="Pfam" id="PF00535">
    <property type="entry name" value="Glycos_transf_2"/>
    <property type="match status" value="1"/>
</dbReference>
<sequence>MIAASIIVPSYNRPEQLRGCLEALVGQIGPAYEIIVVDDGSAQPLAPVCDLFGEKLRCIRQENAGPAAARNTGAAAARGRFLAFTDDDCRPRPDWLQKLHHAHGGDASCLVGGRVENGLPGDIYASVSQELCDYLYEYFGAAEGSMPFFTSNNLGCDKAEFERLGGFDQTFPLAAGEDRDFGMRWGDTTGALKYAPDAVIDHYHSMNFGKFWRQHSNYGAGAQHLHKLLDRRGILRPKREPLSFYLGLVLWPLRQHGLKGLAYSVLMGLTQVAMINGYYRSSRQGTHPV</sequence>
<keyword evidence="3 5" id="KW-0808">Transferase</keyword>
<accession>A0A9X1FXL8</accession>
<dbReference type="GO" id="GO:0016757">
    <property type="term" value="F:glycosyltransferase activity"/>
    <property type="evidence" value="ECO:0007669"/>
    <property type="project" value="UniProtKB-KW"/>
</dbReference>
<evidence type="ECO:0000313" key="5">
    <source>
        <dbReference type="EMBL" id="MBW4708910.1"/>
    </source>
</evidence>
<organism evidence="5 6">
    <name type="scientific">Roseobacter insulae</name>
    <dbReference type="NCBI Taxonomy" id="2859783"/>
    <lineage>
        <taxon>Bacteria</taxon>
        <taxon>Pseudomonadati</taxon>
        <taxon>Pseudomonadota</taxon>
        <taxon>Alphaproteobacteria</taxon>
        <taxon>Rhodobacterales</taxon>
        <taxon>Roseobacteraceae</taxon>
        <taxon>Roseobacter</taxon>
    </lineage>
</organism>
<proteinExistence type="inferred from homology"/>
<feature type="domain" description="Glycosyltransferase 2-like" evidence="4">
    <location>
        <begin position="5"/>
        <end position="130"/>
    </location>
</feature>
<dbReference type="InterPro" id="IPR001173">
    <property type="entry name" value="Glyco_trans_2-like"/>
</dbReference>
<dbReference type="AlphaFoldDB" id="A0A9X1FXL8"/>
<dbReference type="Proteomes" id="UP001138661">
    <property type="component" value="Unassembled WGS sequence"/>
</dbReference>
<reference evidence="5" key="1">
    <citation type="submission" date="2021-07" db="EMBL/GenBank/DDBJ databases">
        <title>Roseobacter insulae sp. nov., isolated from a tidal flat.</title>
        <authorList>
            <person name="Park S."/>
            <person name="Yoon J.-H."/>
        </authorList>
    </citation>
    <scope>NUCLEOTIDE SEQUENCE</scope>
    <source>
        <strain evidence="5">YSTF-M11</strain>
    </source>
</reference>
<dbReference type="EC" id="2.4.-.-" evidence="5"/>
<keyword evidence="2 5" id="KW-0328">Glycosyltransferase</keyword>
<dbReference type="CDD" id="cd00761">
    <property type="entry name" value="Glyco_tranf_GTA_type"/>
    <property type="match status" value="1"/>
</dbReference>
<evidence type="ECO:0000256" key="3">
    <source>
        <dbReference type="ARBA" id="ARBA00022679"/>
    </source>
</evidence>
<name>A0A9X1FXL8_9RHOB</name>
<evidence type="ECO:0000256" key="1">
    <source>
        <dbReference type="ARBA" id="ARBA00006739"/>
    </source>
</evidence>
<evidence type="ECO:0000313" key="6">
    <source>
        <dbReference type="Proteomes" id="UP001138661"/>
    </source>
</evidence>
<dbReference type="PANTHER" id="PTHR43179">
    <property type="entry name" value="RHAMNOSYLTRANSFERASE WBBL"/>
    <property type="match status" value="1"/>
</dbReference>
<gene>
    <name evidence="5" type="ORF">KX928_14065</name>
</gene>
<evidence type="ECO:0000256" key="2">
    <source>
        <dbReference type="ARBA" id="ARBA00022676"/>
    </source>
</evidence>
<dbReference type="PANTHER" id="PTHR43179:SF12">
    <property type="entry name" value="GALACTOFURANOSYLTRANSFERASE GLFT2"/>
    <property type="match status" value="1"/>
</dbReference>